<reference evidence="2 3" key="1">
    <citation type="submission" date="2020-04" db="EMBL/GenBank/DDBJ databases">
        <title>Luteolibacter sp. G-1-1-1 isolated from soil.</title>
        <authorList>
            <person name="Dahal R.H."/>
        </authorList>
    </citation>
    <scope>NUCLEOTIDE SEQUENCE [LARGE SCALE GENOMIC DNA]</scope>
    <source>
        <strain evidence="2 3">G-1-1-1</strain>
    </source>
</reference>
<feature type="transmembrane region" description="Helical" evidence="1">
    <location>
        <begin position="32"/>
        <end position="52"/>
    </location>
</feature>
<gene>
    <name evidence="2" type="ORF">HHL09_06115</name>
</gene>
<feature type="transmembrane region" description="Helical" evidence="1">
    <location>
        <begin position="6"/>
        <end position="25"/>
    </location>
</feature>
<organism evidence="2 3">
    <name type="scientific">Luteolibacter luteus</name>
    <dbReference type="NCBI Taxonomy" id="2728835"/>
    <lineage>
        <taxon>Bacteria</taxon>
        <taxon>Pseudomonadati</taxon>
        <taxon>Verrucomicrobiota</taxon>
        <taxon>Verrucomicrobiia</taxon>
        <taxon>Verrucomicrobiales</taxon>
        <taxon>Verrucomicrobiaceae</taxon>
        <taxon>Luteolibacter</taxon>
    </lineage>
</organism>
<dbReference type="EMBL" id="CP051774">
    <property type="protein sequence ID" value="QJE95371.1"/>
    <property type="molecule type" value="Genomic_DNA"/>
</dbReference>
<keyword evidence="1" id="KW-0812">Transmembrane</keyword>
<proteinExistence type="predicted"/>
<dbReference type="AlphaFoldDB" id="A0A858RFJ4"/>
<name>A0A858RFJ4_9BACT</name>
<protein>
    <recommendedName>
        <fullName evidence="4">PH domain-containing protein</fullName>
    </recommendedName>
</protein>
<sequence length="159" mass="17940">MRQPALWLLVASLSIIVAMLLLGGWGQPMGKVFIYVSACLSLLAGVSLVPGLSRLSVGEDGITLRTLLWRQHLRWENLQRFTLLDFDDTGIGLTPSWARYSIGYVVNEEQLKVTPRLYRRFHEFYGCHGSLPPVDKMPVSDLLLLLNRALSTSRQREEG</sequence>
<dbReference type="Proteomes" id="UP000501812">
    <property type="component" value="Chromosome"/>
</dbReference>
<accession>A0A858RFJ4</accession>
<evidence type="ECO:0000313" key="2">
    <source>
        <dbReference type="EMBL" id="QJE95371.1"/>
    </source>
</evidence>
<keyword evidence="1" id="KW-0472">Membrane</keyword>
<keyword evidence="3" id="KW-1185">Reference proteome</keyword>
<evidence type="ECO:0008006" key="4">
    <source>
        <dbReference type="Google" id="ProtNLM"/>
    </source>
</evidence>
<dbReference type="KEGG" id="luo:HHL09_06115"/>
<dbReference type="RefSeq" id="WP_169453685.1">
    <property type="nucleotide sequence ID" value="NZ_CP051774.1"/>
</dbReference>
<evidence type="ECO:0000256" key="1">
    <source>
        <dbReference type="SAM" id="Phobius"/>
    </source>
</evidence>
<evidence type="ECO:0000313" key="3">
    <source>
        <dbReference type="Proteomes" id="UP000501812"/>
    </source>
</evidence>
<keyword evidence="1" id="KW-1133">Transmembrane helix</keyword>